<accession>A0A9D1SPB8</accession>
<dbReference type="SUPFAM" id="SSF51905">
    <property type="entry name" value="FAD/NAD(P)-binding domain"/>
    <property type="match status" value="1"/>
</dbReference>
<dbReference type="PANTHER" id="PTHR42716">
    <property type="entry name" value="L-ASPARTATE OXIDASE"/>
    <property type="match status" value="1"/>
</dbReference>
<dbReference type="Proteomes" id="UP000886852">
    <property type="component" value="Unassembled WGS sequence"/>
</dbReference>
<dbReference type="EMBL" id="DVOC01000038">
    <property type="protein sequence ID" value="HIU90803.1"/>
    <property type="molecule type" value="Genomic_DNA"/>
</dbReference>
<evidence type="ECO:0000313" key="2">
    <source>
        <dbReference type="Proteomes" id="UP000886852"/>
    </source>
</evidence>
<dbReference type="AlphaFoldDB" id="A0A9D1SPB8"/>
<dbReference type="GO" id="GO:0008734">
    <property type="term" value="F:L-aspartate oxidase activity"/>
    <property type="evidence" value="ECO:0007669"/>
    <property type="project" value="InterPro"/>
</dbReference>
<name>A0A9D1SPB8_9BACT</name>
<dbReference type="Gene3D" id="3.50.50.60">
    <property type="entry name" value="FAD/NAD(P)-binding domain"/>
    <property type="match status" value="1"/>
</dbReference>
<dbReference type="Pfam" id="PF12831">
    <property type="entry name" value="FAD_oxidored"/>
    <property type="match status" value="1"/>
</dbReference>
<dbReference type="GO" id="GO:0009435">
    <property type="term" value="P:NAD+ biosynthetic process"/>
    <property type="evidence" value="ECO:0007669"/>
    <property type="project" value="InterPro"/>
</dbReference>
<gene>
    <name evidence="1" type="ORF">IAC72_02130</name>
</gene>
<dbReference type="InterPro" id="IPR036188">
    <property type="entry name" value="FAD/NAD-bd_sf"/>
</dbReference>
<dbReference type="PANTHER" id="PTHR42716:SF1">
    <property type="entry name" value="SLL0471 PROTEIN"/>
    <property type="match status" value="1"/>
</dbReference>
<protein>
    <submittedName>
        <fullName evidence="1">FAD-dependent oxidoreductase</fullName>
    </submittedName>
</protein>
<proteinExistence type="predicted"/>
<evidence type="ECO:0000313" key="1">
    <source>
        <dbReference type="EMBL" id="HIU90803.1"/>
    </source>
</evidence>
<organism evidence="1 2">
    <name type="scientific">Candidatus Fimimonas merdipullorum</name>
    <dbReference type="NCBI Taxonomy" id="2840822"/>
    <lineage>
        <taxon>Bacteria</taxon>
        <taxon>Pseudomonadati</taxon>
        <taxon>Myxococcota</taxon>
        <taxon>Myxococcia</taxon>
        <taxon>Myxococcales</taxon>
        <taxon>Cystobacterineae</taxon>
        <taxon>Myxococcaceae</taxon>
        <taxon>Myxococcaceae incertae sedis</taxon>
        <taxon>Candidatus Fimimonas</taxon>
    </lineage>
</organism>
<reference evidence="1" key="1">
    <citation type="submission" date="2020-10" db="EMBL/GenBank/DDBJ databases">
        <authorList>
            <person name="Gilroy R."/>
        </authorList>
    </citation>
    <scope>NUCLEOTIDE SEQUENCE</scope>
    <source>
        <strain evidence="1">ChiHjej12B11-7776</strain>
    </source>
</reference>
<dbReference type="InterPro" id="IPR005288">
    <property type="entry name" value="NadB"/>
</dbReference>
<comment type="caution">
    <text evidence="1">The sequence shown here is derived from an EMBL/GenBank/DDBJ whole genome shotgun (WGS) entry which is preliminary data.</text>
</comment>
<sequence>MFDADVIICGGSLGGVAAALAACGMGKKVVLLEATQWVGGQLTSQAVPPDEHRQIEFQGCTASYRSYRQAVRDYYTSLEGFSAEVKAQKSFCPADSEVSLLSHPPKLALKILSERLQPFVQKGLLAVYTQAKLLSAQVAGDEIASVTYEIAGQRRQFSGRVFLDATDTGELLEKSGTEFTVGAESASATGERDAAAVQDCADLQPCTYTACIENRKRGDFVIPKPYMYDRFKKLQMPYDCYPVYSMYGPDSQTGRAKRFGMFEGERDEKGNELFPLFKYRRIVAAKNFVDGSHPYDVTLVNWPQNDYFLGNLFGCDNAAENDEMAKLFTLGFVYWLQTEAPRADGGKGYGYFRLATEYLGTDNGLSMAPYVRESRRIRALQCTVTEQDVLEGKSFHDSVGVGSYPIDVHITTRSHTFFNIPTRPFTIPLGAMVPVRMKNLLPACKNAGTTHLTNGCFRLHPVEWNVGEVAGLLACFMLDEGVLAAEVRQNAKLFERFAHLLQDKGIQRYWH</sequence>
<reference evidence="1" key="2">
    <citation type="journal article" date="2021" name="PeerJ">
        <title>Extensive microbial diversity within the chicken gut microbiome revealed by metagenomics and culture.</title>
        <authorList>
            <person name="Gilroy R."/>
            <person name="Ravi A."/>
            <person name="Getino M."/>
            <person name="Pursley I."/>
            <person name="Horton D.L."/>
            <person name="Alikhan N.F."/>
            <person name="Baker D."/>
            <person name="Gharbi K."/>
            <person name="Hall N."/>
            <person name="Watson M."/>
            <person name="Adriaenssens E.M."/>
            <person name="Foster-Nyarko E."/>
            <person name="Jarju S."/>
            <person name="Secka A."/>
            <person name="Antonio M."/>
            <person name="Oren A."/>
            <person name="Chaudhuri R.R."/>
            <person name="La Ragione R."/>
            <person name="Hildebrand F."/>
            <person name="Pallen M.J."/>
        </authorList>
    </citation>
    <scope>NUCLEOTIDE SEQUENCE</scope>
    <source>
        <strain evidence="1">ChiHjej12B11-7776</strain>
    </source>
</reference>